<accession>A0A0F2LZU5</accession>
<reference evidence="1 2" key="2">
    <citation type="journal article" date="2015" name="Eukaryot. Cell">
        <title>Asexual propagation of a virulent clone complex in a human and feline outbreak of sporotrichosis.</title>
        <authorList>
            <person name="Teixeira Mde M."/>
            <person name="Rodrigues A.M."/>
            <person name="Tsui C.K."/>
            <person name="de Almeida L.G."/>
            <person name="Van Diepeningen A.D."/>
            <person name="van den Ende B.G."/>
            <person name="Fernandes G.F."/>
            <person name="Kano R."/>
            <person name="Hamelin R.C."/>
            <person name="Lopes-Bezerra L.M."/>
            <person name="Vasconcelos A.T."/>
            <person name="de Hoog S."/>
            <person name="de Camargo Z.P."/>
            <person name="Felipe M.S."/>
        </authorList>
    </citation>
    <scope>NUCLEOTIDE SEQUENCE [LARGE SCALE GENOMIC DNA]</scope>
    <source>
        <strain evidence="1 2">1099-18</strain>
    </source>
</reference>
<protein>
    <submittedName>
        <fullName evidence="1">Uncharacterized protein</fullName>
    </submittedName>
</protein>
<sequence>MPSCREIVPPFLVCVLVIASLAVANLSLCLFLAQSVAAAVAVPPPPGAHALFHGVPRHAVAHEKHGDAQRLHVAVAALVVKEQKVFVGDLGAPLQRLHVPQLVGWVDLEAGIKQRDGRNPAAAGVVCTSVSIAPVGTRPLRHPKQLQHRPPQLRCRRAARHAHADACRRQGVQQVRHVAVKGKRLAVLVDHDVDADPDTSAPAPALPAAIASRSFLARRPLATASSTAASAALILIGATTCVSTQNGHSV</sequence>
<gene>
    <name evidence="1" type="ORF">SPSK_03594</name>
</gene>
<dbReference type="KEGG" id="ssck:SPSK_03594"/>
<dbReference type="AlphaFoldDB" id="A0A0F2LZU5"/>
<dbReference type="Proteomes" id="UP000033710">
    <property type="component" value="Unassembled WGS sequence"/>
</dbReference>
<evidence type="ECO:0000313" key="1">
    <source>
        <dbReference type="EMBL" id="KJR82020.1"/>
    </source>
</evidence>
<reference evidence="1 2" key="1">
    <citation type="journal article" date="2014" name="BMC Genomics">
        <title>Comparative genomics of the major fungal agents of human and animal Sporotrichosis: Sporothrix schenckii and Sporothrix brasiliensis.</title>
        <authorList>
            <person name="Teixeira M.M."/>
            <person name="de Almeida L.G."/>
            <person name="Kubitschek-Barreira P."/>
            <person name="Alves F.L."/>
            <person name="Kioshima E.S."/>
            <person name="Abadio A.K."/>
            <person name="Fernandes L."/>
            <person name="Derengowski L.S."/>
            <person name="Ferreira K.S."/>
            <person name="Souza R.C."/>
            <person name="Ruiz J.C."/>
            <person name="de Andrade N.C."/>
            <person name="Paes H.C."/>
            <person name="Nicola A.M."/>
            <person name="Albuquerque P."/>
            <person name="Gerber A.L."/>
            <person name="Martins V.P."/>
            <person name="Peconick L.D."/>
            <person name="Neto A.V."/>
            <person name="Chaucanez C.B."/>
            <person name="Silva P.A."/>
            <person name="Cunha O.L."/>
            <person name="de Oliveira F.F."/>
            <person name="dos Santos T.C."/>
            <person name="Barros A.L."/>
            <person name="Soares M.A."/>
            <person name="de Oliveira L.M."/>
            <person name="Marini M.M."/>
            <person name="Villalobos-Duno H."/>
            <person name="Cunha M.M."/>
            <person name="de Hoog S."/>
            <person name="da Silveira J.F."/>
            <person name="Henrissat B."/>
            <person name="Nino-Vega G.A."/>
            <person name="Cisalpino P.S."/>
            <person name="Mora-Montes H.M."/>
            <person name="Almeida S.R."/>
            <person name="Stajich J.E."/>
            <person name="Lopes-Bezerra L.M."/>
            <person name="Vasconcelos A.T."/>
            <person name="Felipe M.S."/>
        </authorList>
    </citation>
    <scope>NUCLEOTIDE SEQUENCE [LARGE SCALE GENOMIC DNA]</scope>
    <source>
        <strain evidence="1 2">1099-18</strain>
    </source>
</reference>
<dbReference type="EMBL" id="AXCR01000010">
    <property type="protein sequence ID" value="KJR82020.1"/>
    <property type="molecule type" value="Genomic_DNA"/>
</dbReference>
<dbReference type="RefSeq" id="XP_016584696.1">
    <property type="nucleotide sequence ID" value="XM_016730431.1"/>
</dbReference>
<dbReference type="GeneID" id="27665708"/>
<proteinExistence type="predicted"/>
<organism evidence="1 2">
    <name type="scientific">Sporothrix schenckii 1099-18</name>
    <dbReference type="NCBI Taxonomy" id="1397361"/>
    <lineage>
        <taxon>Eukaryota</taxon>
        <taxon>Fungi</taxon>
        <taxon>Dikarya</taxon>
        <taxon>Ascomycota</taxon>
        <taxon>Pezizomycotina</taxon>
        <taxon>Sordariomycetes</taxon>
        <taxon>Sordariomycetidae</taxon>
        <taxon>Ophiostomatales</taxon>
        <taxon>Ophiostomataceae</taxon>
        <taxon>Sporothrix</taxon>
    </lineage>
</organism>
<name>A0A0F2LZU5_SPOSC</name>
<evidence type="ECO:0000313" key="2">
    <source>
        <dbReference type="Proteomes" id="UP000033710"/>
    </source>
</evidence>
<comment type="caution">
    <text evidence="1">The sequence shown here is derived from an EMBL/GenBank/DDBJ whole genome shotgun (WGS) entry which is preliminary data.</text>
</comment>
<dbReference type="VEuPathDB" id="FungiDB:SPSK_03594"/>